<dbReference type="Pfam" id="PF14837">
    <property type="entry name" value="INTS5_N"/>
    <property type="match status" value="1"/>
</dbReference>
<keyword evidence="4" id="KW-1185">Reference proteome</keyword>
<dbReference type="AlphaFoldDB" id="A0A6I8UPY1"/>
<dbReference type="PANTHER" id="PTHR31697:SF2">
    <property type="entry name" value="INTEGRATOR COMPLEX SUBUNIT 5"/>
    <property type="match status" value="1"/>
</dbReference>
<feature type="region of interest" description="Disordered" evidence="1">
    <location>
        <begin position="552"/>
        <end position="590"/>
    </location>
</feature>
<dbReference type="GO" id="GO:0032039">
    <property type="term" value="C:integrator complex"/>
    <property type="evidence" value="ECO:0007669"/>
    <property type="project" value="InterPro"/>
</dbReference>
<dbReference type="Pfam" id="PF14838">
    <property type="entry name" value="INTS5_C"/>
    <property type="match status" value="2"/>
</dbReference>
<feature type="domain" description="Integrator complex subunit 5 N-terminal" evidence="2">
    <location>
        <begin position="5"/>
        <end position="222"/>
    </location>
</feature>
<gene>
    <name evidence="5 6" type="primary">omd</name>
</gene>
<evidence type="ECO:0000313" key="6">
    <source>
        <dbReference type="RefSeq" id="XP_015037540.2"/>
    </source>
</evidence>
<name>A0A6I8UPY1_DROPS</name>
<dbReference type="GO" id="GO:0034472">
    <property type="term" value="P:snRNA 3'-end processing"/>
    <property type="evidence" value="ECO:0007669"/>
    <property type="project" value="TreeGrafter"/>
</dbReference>
<protein>
    <submittedName>
        <fullName evidence="5 6">Integrator complex subunit 5</fullName>
    </submittedName>
</protein>
<evidence type="ECO:0000313" key="4">
    <source>
        <dbReference type="Proteomes" id="UP000001819"/>
    </source>
</evidence>
<evidence type="ECO:0000256" key="1">
    <source>
        <dbReference type="SAM" id="MobiDB-lite"/>
    </source>
</evidence>
<accession>A0A6I8UPY1</accession>
<reference evidence="5 6" key="2">
    <citation type="submission" date="2025-04" db="UniProtKB">
        <authorList>
            <consortium name="RefSeq"/>
        </authorList>
    </citation>
    <scope>IDENTIFICATION</scope>
    <source>
        <strain evidence="5 6">MV-25-SWS-2005</strain>
        <strain evidence="4">MV2-25</strain>
        <tissue evidence="5 6">Whole body</tissue>
    </source>
</reference>
<sequence>MLRKALLDQLKYFIETVTNGHSNPQLLTNPTLIKLALSFLDDLPATRDCVFEYFALLAEISVQLYISPEMIDQKTGMPVSQVKQGGNRKQQMRAQEYESFNMVKTALQNLVWKGLPAWSPLIANWSLELVAKLSDKYTQRRMTITASCNYWLECSAMHGLMSLINSCFRKLTSAEEETCVEIMLNAFHRFPMTFDWIVARLGGCFPYKIIMQILQCGIKRFVEDYRCHLDSEAGILDYMTSCHEQQLRAAFREMLKEGFAPMKPLDIAVVPFLLITTNYSDAILQSLVNVLVEIYSEDMCEVIIEKSPLWLSNKMFADMQPTLNNAVLRMNEHGATLLITAAKMAEKFVWCQDFLDNSMQELEQWVLKQRNFPLLADLAYEETKYMLWKSCLSKNLLEQQTAVRLLLVVSSQHPHIYYQTISQLLRKSYAQNPNGIGALIRLLGGQSGVVNFPGFTPGFEMVLEDITLHVQVNNRLPVPPGTPTEAYNTFSNLNMLAKMHKSKNVAPYITSTQLTQALNECLPKIVQIFDCTVNKLVLKMDRDAAESSAAKFRAQHSSNNKREGLTDICNGNGYGKRPKTEPGENGTTCSPVDDEDTCRMRLAHLIVDLLNNIEGGSCHTVLRTPVVLKLAVLSVKYFFVGLTEKTVIRRAAAAHRSYALLQRQCSARKIARTVCLRELVEGALFYHGHLLGQLEEYKLDELEIPEHEMLILQNLHTSSGANSNRSVLHSGIIGRGLRPVLPTNDRTCDAEAQALYLKALNACCADLEKPNNVEGYSLVSLLLVELVSTDVMYNGLPFPDEEFTKVTMERDMQIRRAFITSPVLWAVLGLIAGHRPALCYSSVLLRALCATCLHHWRGKNVSKFQATAANDELMLCTKKLLQLLAMSQLIPPPLTNLHLIIEHFESAEIALLLRECIWNYLKDHVPSPALFHVDNNGLHWRNTSLAKVPPQYVDTLRHLMQRKLSKLGPHYHQMFIMAELMDSKPGPTGMSETTAAAATMLPASRLQIVELE</sequence>
<evidence type="ECO:0000259" key="2">
    <source>
        <dbReference type="Pfam" id="PF14837"/>
    </source>
</evidence>
<dbReference type="KEGG" id="dpo:4802012"/>
<dbReference type="RefSeq" id="XP_001359017.5">
    <property type="nucleotide sequence ID" value="XM_001358980.5"/>
</dbReference>
<feature type="domain" description="Integrator complex subunit 5 C-terminal" evidence="3">
    <location>
        <begin position="229"/>
        <end position="531"/>
    </location>
</feature>
<reference evidence="4" key="1">
    <citation type="submission" date="2024-06" db="UniProtKB">
        <authorList>
            <consortium name="RefSeq"/>
        </authorList>
    </citation>
    <scope>NUCLEOTIDE SEQUENCE [LARGE SCALE GENOMIC DNA]</scope>
    <source>
        <strain evidence="4">MV2-25</strain>
    </source>
</reference>
<feature type="domain" description="Integrator complex subunit 5 C-terminal" evidence="3">
    <location>
        <begin position="600"/>
        <end position="967"/>
    </location>
</feature>
<evidence type="ECO:0000259" key="3">
    <source>
        <dbReference type="Pfam" id="PF14838"/>
    </source>
</evidence>
<dbReference type="InterPro" id="IPR029445">
    <property type="entry name" value="INTS5_N"/>
</dbReference>
<dbReference type="Proteomes" id="UP000001819">
    <property type="component" value="Chromosome 2"/>
</dbReference>
<dbReference type="InterPro" id="IPR040316">
    <property type="entry name" value="INTS5"/>
</dbReference>
<proteinExistence type="predicted"/>
<organism evidence="4 5">
    <name type="scientific">Drosophila pseudoobscura pseudoobscura</name>
    <name type="common">Fruit fly</name>
    <dbReference type="NCBI Taxonomy" id="46245"/>
    <lineage>
        <taxon>Eukaryota</taxon>
        <taxon>Metazoa</taxon>
        <taxon>Ecdysozoa</taxon>
        <taxon>Arthropoda</taxon>
        <taxon>Hexapoda</taxon>
        <taxon>Insecta</taxon>
        <taxon>Pterygota</taxon>
        <taxon>Neoptera</taxon>
        <taxon>Endopterygota</taxon>
        <taxon>Diptera</taxon>
        <taxon>Brachycera</taxon>
        <taxon>Muscomorpha</taxon>
        <taxon>Ephydroidea</taxon>
        <taxon>Drosophilidae</taxon>
        <taxon>Drosophila</taxon>
        <taxon>Sophophora</taxon>
    </lineage>
</organism>
<dbReference type="InterPro" id="IPR029444">
    <property type="entry name" value="INTS5_C"/>
</dbReference>
<dbReference type="RefSeq" id="XP_015037540.2">
    <property type="nucleotide sequence ID" value="XM_015182054.2"/>
</dbReference>
<evidence type="ECO:0000313" key="5">
    <source>
        <dbReference type="RefSeq" id="XP_001359017.5"/>
    </source>
</evidence>
<dbReference type="PANTHER" id="PTHR31697">
    <property type="entry name" value="INTEGRATOR COMPLEX SUBUNIT 5"/>
    <property type="match status" value="1"/>
</dbReference>